<feature type="compositionally biased region" description="Low complexity" evidence="1">
    <location>
        <begin position="206"/>
        <end position="216"/>
    </location>
</feature>
<feature type="region of interest" description="Disordered" evidence="1">
    <location>
        <begin position="313"/>
        <end position="365"/>
    </location>
</feature>
<feature type="compositionally biased region" description="Polar residues" evidence="1">
    <location>
        <begin position="320"/>
        <end position="340"/>
    </location>
</feature>
<feature type="region of interest" description="Disordered" evidence="1">
    <location>
        <begin position="118"/>
        <end position="256"/>
    </location>
</feature>
<name>A0A8S1J7E1_9CHLO</name>
<organism evidence="2 3">
    <name type="scientific">Ostreobium quekettii</name>
    <dbReference type="NCBI Taxonomy" id="121088"/>
    <lineage>
        <taxon>Eukaryota</taxon>
        <taxon>Viridiplantae</taxon>
        <taxon>Chlorophyta</taxon>
        <taxon>core chlorophytes</taxon>
        <taxon>Ulvophyceae</taxon>
        <taxon>TCBD clade</taxon>
        <taxon>Bryopsidales</taxon>
        <taxon>Ostreobineae</taxon>
        <taxon>Ostreobiaceae</taxon>
        <taxon>Ostreobium</taxon>
    </lineage>
</organism>
<evidence type="ECO:0000313" key="3">
    <source>
        <dbReference type="Proteomes" id="UP000708148"/>
    </source>
</evidence>
<reference evidence="2" key="1">
    <citation type="submission" date="2020-12" db="EMBL/GenBank/DDBJ databases">
        <authorList>
            <person name="Iha C."/>
        </authorList>
    </citation>
    <scope>NUCLEOTIDE SEQUENCE</scope>
</reference>
<dbReference type="AlphaFoldDB" id="A0A8S1J7E1"/>
<dbReference type="EMBL" id="CAJHUC010002128">
    <property type="protein sequence ID" value="CAD7703237.1"/>
    <property type="molecule type" value="Genomic_DNA"/>
</dbReference>
<gene>
    <name evidence="2" type="ORF">OSTQU699_LOCUS8594</name>
</gene>
<accession>A0A8S1J7E1</accession>
<feature type="region of interest" description="Disordered" evidence="1">
    <location>
        <begin position="1"/>
        <end position="58"/>
    </location>
</feature>
<sequence>MRWRGAAAPALGTFRTGPRATAAACPRPDRPSATVRWRCSRRSPRDGAHRTSCTSTSVKRYRERQRNRRAFLESIAANLEGGSSLFDKLGRENELLRQENARLSALVCQQESLLQARQGEGGSAVPQGPFGNPAADPGLLDQHTGILQASGMPSQLASSSRAEPGLSASHSAGTHSSMDTPMLHPSPVPWAVSSLSQQAGGPDALSSQHQHQQPHWSQPPPTSTATPGTTAGPQPLSTPESSLDPQGWPLHGHQHAALSGSWSAGTATCASPSWSIPELGQQVEEGFGNPDVGSSQGTLMDTIQDRFLGELLLKDGPDGPNQQLMTTSASTMPEASSVPLSSAISDSRERSVSSSDTSGGGPGLKTVRGMMAEIGNQVRAMQGVLVAHSIRRGRDQLPASVAPVLSSMVSSITELEVRIARMRTPKPSDLANSVPKDVHQNLSNEETGKYKERLAMLGLSASQESALVDLRVGHIAVLTRIFEERTELNAKAKAAVRDSGAGSENMRSVWDLLKHNIAQEQQAVIDGLYALLLRILEPPQAALLLVDTHPGDLDVIKLTTAVAGLRSDSAGPVSSQF</sequence>
<keyword evidence="3" id="KW-1185">Reference proteome</keyword>
<feature type="compositionally biased region" description="Low complexity" evidence="1">
    <location>
        <begin position="223"/>
        <end position="235"/>
    </location>
</feature>
<dbReference type="Proteomes" id="UP000708148">
    <property type="component" value="Unassembled WGS sequence"/>
</dbReference>
<evidence type="ECO:0000313" key="2">
    <source>
        <dbReference type="EMBL" id="CAD7703237.1"/>
    </source>
</evidence>
<feature type="compositionally biased region" description="Polar residues" evidence="1">
    <location>
        <begin position="168"/>
        <end position="179"/>
    </location>
</feature>
<feature type="compositionally biased region" description="Polar residues" evidence="1">
    <location>
        <begin position="145"/>
        <end position="161"/>
    </location>
</feature>
<comment type="caution">
    <text evidence="2">The sequence shown here is derived from an EMBL/GenBank/DDBJ whole genome shotgun (WGS) entry which is preliminary data.</text>
</comment>
<proteinExistence type="predicted"/>
<evidence type="ECO:0000256" key="1">
    <source>
        <dbReference type="SAM" id="MobiDB-lite"/>
    </source>
</evidence>
<protein>
    <submittedName>
        <fullName evidence="2">Uncharacterized protein</fullName>
    </submittedName>
</protein>